<keyword evidence="3" id="KW-1185">Reference proteome</keyword>
<feature type="region of interest" description="Disordered" evidence="1">
    <location>
        <begin position="149"/>
        <end position="214"/>
    </location>
</feature>
<evidence type="ECO:0000313" key="3">
    <source>
        <dbReference type="Proteomes" id="UP000683000"/>
    </source>
</evidence>
<comment type="caution">
    <text evidence="2">The sequence shown here is derived from an EMBL/GenBank/DDBJ whole genome shotgun (WGS) entry which is preliminary data.</text>
</comment>
<name>A0A8I3A824_9AGAM</name>
<feature type="compositionally biased region" description="Low complexity" evidence="1">
    <location>
        <begin position="104"/>
        <end position="119"/>
    </location>
</feature>
<dbReference type="Proteomes" id="UP000683000">
    <property type="component" value="Unassembled WGS sequence"/>
</dbReference>
<feature type="region of interest" description="Disordered" evidence="1">
    <location>
        <begin position="93"/>
        <end position="119"/>
    </location>
</feature>
<proteinExistence type="predicted"/>
<feature type="compositionally biased region" description="Low complexity" evidence="1">
    <location>
        <begin position="193"/>
        <end position="214"/>
    </location>
</feature>
<dbReference type="AlphaFoldDB" id="A0A8I3A824"/>
<reference evidence="2" key="1">
    <citation type="submission" date="2021-03" db="EMBL/GenBank/DDBJ databases">
        <title>Evolutionary innovations through gain and loss of genes in the ectomycorrhizal Boletales.</title>
        <authorList>
            <person name="Wu G."/>
            <person name="Miyauchi S."/>
            <person name="Morin E."/>
            <person name="Yang Z.-L."/>
            <person name="Xu J."/>
            <person name="Martin F.M."/>
        </authorList>
    </citation>
    <scope>NUCLEOTIDE SEQUENCE</scope>
    <source>
        <strain evidence="2">BR01</strain>
    </source>
</reference>
<dbReference type="OrthoDB" id="3193108at2759"/>
<sequence length="437" mass="47132">MGLGQDECACSHPERDHRVPEIPPRFCHGNRQLFATSDNPPTVRSNCTFCNQPYFVHPNDPTESNLPATTQTLSRGVPTSTLLSISAPATRANNRLLPAPSGNSPLSPLTASGGSSTSSANMSLQAYLHPIGSPLMSASATLPPLTQRLAPFPSWNPPGPPSAGSTNDRRLNRAAAARTRGVAASPFQSLTSGQHRQGSVQRVQSRRSLSSSRLPHGLSARKYVVVIHSEPAYGTIFTQSGSAFNVLRAPVPQKMMAFLDQAISLNLVFTFDCYAEDETPAGPQLDFAIRSHLSRYGFKFSQALPLDGAESVEFPRSLTRSIPSASSTPLVGDHTPSGSSEGDYEWNFLTSHKGQRKEAIGAKLTSSHKPAREITFFELDKIGSRVPRPPSPYQEFLLLFILPTGRNLVVGPLEGQGSSHLCLAMHLWNGFPTTSLL</sequence>
<dbReference type="EMBL" id="JAGFBS010000015">
    <property type="protein sequence ID" value="KAG6375226.1"/>
    <property type="molecule type" value="Genomic_DNA"/>
</dbReference>
<accession>A0A8I3A824</accession>
<evidence type="ECO:0000313" key="2">
    <source>
        <dbReference type="EMBL" id="KAG6375226.1"/>
    </source>
</evidence>
<protein>
    <submittedName>
        <fullName evidence="2">Uncharacterized protein</fullName>
    </submittedName>
</protein>
<feature type="region of interest" description="Disordered" evidence="1">
    <location>
        <begin position="1"/>
        <end position="21"/>
    </location>
</feature>
<organism evidence="2 3">
    <name type="scientific">Boletus reticuloceps</name>
    <dbReference type="NCBI Taxonomy" id="495285"/>
    <lineage>
        <taxon>Eukaryota</taxon>
        <taxon>Fungi</taxon>
        <taxon>Dikarya</taxon>
        <taxon>Basidiomycota</taxon>
        <taxon>Agaricomycotina</taxon>
        <taxon>Agaricomycetes</taxon>
        <taxon>Agaricomycetidae</taxon>
        <taxon>Boletales</taxon>
        <taxon>Boletineae</taxon>
        <taxon>Boletaceae</taxon>
        <taxon>Boletoideae</taxon>
        <taxon>Boletus</taxon>
    </lineage>
</organism>
<gene>
    <name evidence="2" type="ORF">JVT61DRAFT_3439</name>
</gene>
<evidence type="ECO:0000256" key="1">
    <source>
        <dbReference type="SAM" id="MobiDB-lite"/>
    </source>
</evidence>
<feature type="compositionally biased region" description="Low complexity" evidence="1">
    <location>
        <begin position="173"/>
        <end position="184"/>
    </location>
</feature>